<accession>A0A846TWT5</accession>
<comment type="caution">
    <text evidence="2">The sequence shown here is derived from an EMBL/GenBank/DDBJ whole genome shotgun (WGS) entry which is preliminary data.</text>
</comment>
<dbReference type="InterPro" id="IPR009057">
    <property type="entry name" value="Homeodomain-like_sf"/>
</dbReference>
<dbReference type="EMBL" id="JAAVUN010000018">
    <property type="protein sequence ID" value="NKE10212.1"/>
    <property type="molecule type" value="Genomic_DNA"/>
</dbReference>
<dbReference type="Proteomes" id="UP000521379">
    <property type="component" value="Unassembled WGS sequence"/>
</dbReference>
<dbReference type="PROSITE" id="PS50994">
    <property type="entry name" value="INTEGRASE"/>
    <property type="match status" value="1"/>
</dbReference>
<dbReference type="PANTHER" id="PTHR35004:SF6">
    <property type="entry name" value="TRANSPOSASE"/>
    <property type="match status" value="1"/>
</dbReference>
<evidence type="ECO:0000313" key="3">
    <source>
        <dbReference type="Proteomes" id="UP000521379"/>
    </source>
</evidence>
<dbReference type="InterPro" id="IPR012337">
    <property type="entry name" value="RNaseH-like_sf"/>
</dbReference>
<keyword evidence="3" id="KW-1185">Reference proteome</keyword>
<sequence length="329" mass="37677">MTHRNSPLTPAGRLRLVQRVEDDGRPISHVAAEAGIARATLTKWVHRYRDDGSGALEDRSSAPARRPSRPPLEALELIDTWRREHKWSARRITLELAGRGHHYCVRTIGRWLKRLGISRRRDLDATGENNRQTGKIIARFPGHMLHLDVKKVGQIPDGGGWRLHGRASKRARHQRVGYTYLHSAIDGYSRLAYTEGLGNETAATTIGFFSRARAFFAAHGITRLVRVITDNGSNYRAKTFVRSVNAHASRHQRTRPYTPRHNGKVERYQRILSEECLYAHAFHSEHERREAISVWVHHYNYHRPHTACADQPPAARVHERVDNVMTSYS</sequence>
<dbReference type="PANTHER" id="PTHR35004">
    <property type="entry name" value="TRANSPOSASE RV3428C-RELATED"/>
    <property type="match status" value="1"/>
</dbReference>
<dbReference type="Gene3D" id="3.30.420.10">
    <property type="entry name" value="Ribonuclease H-like superfamily/Ribonuclease H"/>
    <property type="match status" value="1"/>
</dbReference>
<dbReference type="Pfam" id="PF13565">
    <property type="entry name" value="HTH_32"/>
    <property type="match status" value="1"/>
</dbReference>
<dbReference type="InterPro" id="IPR036397">
    <property type="entry name" value="RNaseH_sf"/>
</dbReference>
<dbReference type="InterPro" id="IPR047656">
    <property type="entry name" value="IS481-like_transpos"/>
</dbReference>
<dbReference type="NCBIfam" id="NF033577">
    <property type="entry name" value="transpos_IS481"/>
    <property type="match status" value="1"/>
</dbReference>
<dbReference type="InterPro" id="IPR001584">
    <property type="entry name" value="Integrase_cat-core"/>
</dbReference>
<reference evidence="2 3" key="1">
    <citation type="submission" date="2020-02" db="EMBL/GenBank/DDBJ databases">
        <authorList>
            <person name="Sun Q."/>
        </authorList>
    </citation>
    <scope>NUCLEOTIDE SEQUENCE [LARGE SCALE GENOMIC DNA]</scope>
    <source>
        <strain evidence="2 3">YIM 13062</strain>
    </source>
</reference>
<evidence type="ECO:0000313" key="2">
    <source>
        <dbReference type="EMBL" id="NKE10212.1"/>
    </source>
</evidence>
<proteinExistence type="predicted"/>
<dbReference type="GO" id="GO:0003676">
    <property type="term" value="F:nucleic acid binding"/>
    <property type="evidence" value="ECO:0007669"/>
    <property type="project" value="InterPro"/>
</dbReference>
<dbReference type="RefSeq" id="WP_119933259.1">
    <property type="nucleotide sequence ID" value="NZ_JAAVUN010000018.1"/>
</dbReference>
<organism evidence="2 3">
    <name type="scientific">Kocuria subflava</name>
    <dbReference type="NCBI Taxonomy" id="1736139"/>
    <lineage>
        <taxon>Bacteria</taxon>
        <taxon>Bacillati</taxon>
        <taxon>Actinomycetota</taxon>
        <taxon>Actinomycetes</taxon>
        <taxon>Micrococcales</taxon>
        <taxon>Micrococcaceae</taxon>
        <taxon>Kocuria</taxon>
    </lineage>
</organism>
<evidence type="ECO:0000259" key="1">
    <source>
        <dbReference type="PROSITE" id="PS50994"/>
    </source>
</evidence>
<feature type="domain" description="Integrase catalytic" evidence="1">
    <location>
        <begin position="152"/>
        <end position="320"/>
    </location>
</feature>
<dbReference type="AlphaFoldDB" id="A0A846TWT5"/>
<name>A0A846TWT5_9MICC</name>
<dbReference type="SUPFAM" id="SSF53098">
    <property type="entry name" value="Ribonuclease H-like"/>
    <property type="match status" value="1"/>
</dbReference>
<dbReference type="Pfam" id="PF13683">
    <property type="entry name" value="rve_3"/>
    <property type="match status" value="1"/>
</dbReference>
<protein>
    <submittedName>
        <fullName evidence="2">IS481 family transposase</fullName>
    </submittedName>
</protein>
<dbReference type="SUPFAM" id="SSF46689">
    <property type="entry name" value="Homeodomain-like"/>
    <property type="match status" value="1"/>
</dbReference>
<dbReference type="GO" id="GO:0015074">
    <property type="term" value="P:DNA integration"/>
    <property type="evidence" value="ECO:0007669"/>
    <property type="project" value="InterPro"/>
</dbReference>
<gene>
    <name evidence="2" type="ORF">GTW58_09770</name>
</gene>
<dbReference type="Gene3D" id="1.10.10.60">
    <property type="entry name" value="Homeodomain-like"/>
    <property type="match status" value="1"/>
</dbReference>